<evidence type="ECO:0000256" key="6">
    <source>
        <dbReference type="ARBA" id="ARBA00022840"/>
    </source>
</evidence>
<dbReference type="PROSITE" id="PS00107">
    <property type="entry name" value="PROTEIN_KINASE_ATP"/>
    <property type="match status" value="1"/>
</dbReference>
<evidence type="ECO:0000256" key="1">
    <source>
        <dbReference type="ARBA" id="ARBA00012513"/>
    </source>
</evidence>
<keyword evidence="4 7" id="KW-0547">Nucleotide-binding</keyword>
<proteinExistence type="predicted"/>
<dbReference type="SMART" id="SM00028">
    <property type="entry name" value="TPR"/>
    <property type="match status" value="5"/>
</dbReference>
<evidence type="ECO:0000256" key="7">
    <source>
        <dbReference type="PROSITE-ProRule" id="PRU10141"/>
    </source>
</evidence>
<evidence type="ECO:0000259" key="8">
    <source>
        <dbReference type="PROSITE" id="PS50011"/>
    </source>
</evidence>
<dbReference type="EC" id="2.7.11.1" evidence="1"/>
<evidence type="ECO:0000256" key="2">
    <source>
        <dbReference type="ARBA" id="ARBA00022527"/>
    </source>
</evidence>
<dbReference type="PANTHER" id="PTHR11042">
    <property type="entry name" value="EUKARYOTIC TRANSLATION INITIATION FACTOR 2-ALPHA KINASE EIF2-ALPHA KINASE -RELATED"/>
    <property type="match status" value="1"/>
</dbReference>
<dbReference type="Proteomes" id="UP000198287">
    <property type="component" value="Unassembled WGS sequence"/>
</dbReference>
<dbReference type="Gene3D" id="3.40.50.300">
    <property type="entry name" value="P-loop containing nucleotide triphosphate hydrolases"/>
    <property type="match status" value="1"/>
</dbReference>
<comment type="caution">
    <text evidence="9">The sequence shown here is derived from an EMBL/GenBank/DDBJ whole genome shotgun (WGS) entry which is preliminary data.</text>
</comment>
<dbReference type="Gene3D" id="1.10.510.10">
    <property type="entry name" value="Transferase(Phosphotransferase) domain 1"/>
    <property type="match status" value="1"/>
</dbReference>
<keyword evidence="10" id="KW-1185">Reference proteome</keyword>
<dbReference type="SUPFAM" id="SSF52540">
    <property type="entry name" value="P-loop containing nucleoside triphosphate hydrolases"/>
    <property type="match status" value="1"/>
</dbReference>
<keyword evidence="5 9" id="KW-0418">Kinase</keyword>
<dbReference type="Pfam" id="PF00069">
    <property type="entry name" value="Pkinase"/>
    <property type="match status" value="1"/>
</dbReference>
<name>A0A226DSI5_FOLCA</name>
<accession>A0A226DSI5</accession>
<dbReference type="Gene3D" id="1.25.40.10">
    <property type="entry name" value="Tetratricopeptide repeat domain"/>
    <property type="match status" value="2"/>
</dbReference>
<dbReference type="Gene3D" id="3.30.200.20">
    <property type="entry name" value="Phosphorylase Kinase, domain 1"/>
    <property type="match status" value="1"/>
</dbReference>
<dbReference type="GO" id="GO:0005524">
    <property type="term" value="F:ATP binding"/>
    <property type="evidence" value="ECO:0007669"/>
    <property type="project" value="UniProtKB-UniRule"/>
</dbReference>
<dbReference type="InterPro" id="IPR017441">
    <property type="entry name" value="Protein_kinase_ATP_BS"/>
</dbReference>
<feature type="non-terminal residue" evidence="9">
    <location>
        <position position="1203"/>
    </location>
</feature>
<reference evidence="9 10" key="1">
    <citation type="submission" date="2015-12" db="EMBL/GenBank/DDBJ databases">
        <title>The genome of Folsomia candida.</title>
        <authorList>
            <person name="Faddeeva A."/>
            <person name="Derks M.F."/>
            <person name="Anvar Y."/>
            <person name="Smit S."/>
            <person name="Van Straalen N."/>
            <person name="Roelofs D."/>
        </authorList>
    </citation>
    <scope>NUCLEOTIDE SEQUENCE [LARGE SCALE GENOMIC DNA]</scope>
    <source>
        <strain evidence="9 10">VU population</strain>
        <tissue evidence="9">Whole body</tissue>
    </source>
</reference>
<dbReference type="SMART" id="SM00220">
    <property type="entry name" value="S_TKc"/>
    <property type="match status" value="1"/>
</dbReference>
<dbReference type="InterPro" id="IPR000719">
    <property type="entry name" value="Prot_kinase_dom"/>
</dbReference>
<feature type="domain" description="Protein kinase" evidence="8">
    <location>
        <begin position="37"/>
        <end position="375"/>
    </location>
</feature>
<dbReference type="GO" id="GO:0004694">
    <property type="term" value="F:eukaryotic translation initiation factor 2alpha kinase activity"/>
    <property type="evidence" value="ECO:0007669"/>
    <property type="project" value="TreeGrafter"/>
</dbReference>
<dbReference type="InterPro" id="IPR011990">
    <property type="entry name" value="TPR-like_helical_dom_sf"/>
</dbReference>
<dbReference type="InterPro" id="IPR011009">
    <property type="entry name" value="Kinase-like_dom_sf"/>
</dbReference>
<dbReference type="EMBL" id="LNIX01000012">
    <property type="protein sequence ID" value="OXA48183.1"/>
    <property type="molecule type" value="Genomic_DNA"/>
</dbReference>
<dbReference type="Pfam" id="PF13374">
    <property type="entry name" value="TPR_10"/>
    <property type="match status" value="2"/>
</dbReference>
<organism evidence="9 10">
    <name type="scientific">Folsomia candida</name>
    <name type="common">Springtail</name>
    <dbReference type="NCBI Taxonomy" id="158441"/>
    <lineage>
        <taxon>Eukaryota</taxon>
        <taxon>Metazoa</taxon>
        <taxon>Ecdysozoa</taxon>
        <taxon>Arthropoda</taxon>
        <taxon>Hexapoda</taxon>
        <taxon>Collembola</taxon>
        <taxon>Entomobryomorpha</taxon>
        <taxon>Isotomoidea</taxon>
        <taxon>Isotomidae</taxon>
        <taxon>Proisotominae</taxon>
        <taxon>Folsomia</taxon>
    </lineage>
</organism>
<evidence type="ECO:0000256" key="4">
    <source>
        <dbReference type="ARBA" id="ARBA00022741"/>
    </source>
</evidence>
<keyword evidence="6 7" id="KW-0067">ATP-binding</keyword>
<dbReference type="STRING" id="158441.A0A226DSI5"/>
<keyword evidence="2" id="KW-0723">Serine/threonine-protein kinase</keyword>
<dbReference type="GO" id="GO:0005634">
    <property type="term" value="C:nucleus"/>
    <property type="evidence" value="ECO:0007669"/>
    <property type="project" value="TreeGrafter"/>
</dbReference>
<dbReference type="PANTHER" id="PTHR11042:SF160">
    <property type="entry name" value="EUKARYOTIC TRANSLATION INITIATION FACTOR 2-ALPHA KINASE 1"/>
    <property type="match status" value="1"/>
</dbReference>
<gene>
    <name evidence="9" type="ORF">Fcan01_17471</name>
</gene>
<dbReference type="SUPFAM" id="SSF48452">
    <property type="entry name" value="TPR-like"/>
    <property type="match status" value="1"/>
</dbReference>
<evidence type="ECO:0000256" key="5">
    <source>
        <dbReference type="ARBA" id="ARBA00022777"/>
    </source>
</evidence>
<dbReference type="InterPro" id="IPR019734">
    <property type="entry name" value="TPR_rpt"/>
</dbReference>
<sequence length="1203" mass="137149">MLKSSPYSIATAAGNTLYPKFSTDLKPPWSSSTGFELVESEALGKGAFGEVFKARHRLDLIVYAIKQIDIFPALLKFRGQSTGDDSLDELLAKLKREVVLHSKINSSFVVRYHSHWIEGPGSDQFKINEIENLVSLVLKNVGTATSGEGSNSDSVQRTFLYIQTEFCNQTSLDKFLISATESEKLSEFPRIIYQTAKGLSAIHAQGIIHRDLKPDNIYATKKAGRDLNIWKIGDFGLSIKFGPSPPNLFDALEFQIDSEGSSLESFKGADTFRSPEMYNQHPYSSKTDIYSLALIFICVLFKFPSVKKRRAYFIDLQLGHCTPESVHLQETMDNNPETKIKYCSLIEKMLSHKPDERPDALEIYNQTSTPLHFYKRGNELLDPSRIYGREADLTKLDTLFQKNSNFLIITNSEKYSELSLGKTALVHKFLATSPRLKNYSTIWLESSTEDLFLQQLFNLCDELDIPTRQPGAINFTRAIEEILKDLCNFLTGKNTVIVFDDLFSSENIAISDTIAKLIQNVANIKEIFFIITTTHVNPMPKSLSIAPENNLIPLKVLNIQDGLLLLNSELGLFPESRQSYATLLNVLHSNPAALTNAIKVISGWQTTRGILIPFGVILCSRKVLTLRKGLTNLKKIMEPLGYSTNKYVMSTLTTFVQSNFHVQKFCNENELSSTILSFLYCIYPEKVAVDLKLFLHLLPTVDIQRTLELMQDFNLIKVENNDISLVKNAYLTTNLPDMETFLDKTLATFQSLMPTREESWVPIVSTIIDQAQSYPDLMKKYVHFILDMSNVFRFYKNFKQDISIRLNAFKKCFGPEHEHTLSMENIYISGFFEDGKFQKALNKWKKLGDITGRRLDQNHWLNIDVKHAVALLHHNLGMFLEAREEYEKLLELDIKNNSTRINVKANYALTLTELRDDEKALSLLNEVLAFYRTTDQFGDESEGVITAKCRIAAIYYLQDRFSEALPIFKEVLDVRTKMFGEEYGLTLDAKGWVVKTISKINGKNINQNLTEAITQVFRHVHSVREKAFGKRHPETVGNLRNLAVHLLEHGNNKDHIVEARDIFGLVLSLNSELFGESHPITLDTKTFLAQVLEKREDFNGALKIYEEILKSHETIFGTEHKTTVKTKCSVGRVWYELKQFGKAKSIFEQIYSRNKAFERETKETLYARLNFAMSLNKCGAREKAMQVFGEILKLEGEFEKDDK</sequence>
<keyword evidence="3" id="KW-0808">Transferase</keyword>
<dbReference type="OrthoDB" id="6616939at2759"/>
<protein>
    <recommendedName>
        <fullName evidence="1">non-specific serine/threonine protein kinase</fullName>
        <ecNumber evidence="1">2.7.11.1</ecNumber>
    </recommendedName>
</protein>
<dbReference type="GO" id="GO:0005737">
    <property type="term" value="C:cytoplasm"/>
    <property type="evidence" value="ECO:0007669"/>
    <property type="project" value="TreeGrafter"/>
</dbReference>
<evidence type="ECO:0000256" key="3">
    <source>
        <dbReference type="ARBA" id="ARBA00022679"/>
    </source>
</evidence>
<feature type="binding site" evidence="7">
    <location>
        <position position="66"/>
    </location>
    <ligand>
        <name>ATP</name>
        <dbReference type="ChEBI" id="CHEBI:30616"/>
    </ligand>
</feature>
<dbReference type="InterPro" id="IPR050339">
    <property type="entry name" value="CC_SR_Kinase"/>
</dbReference>
<dbReference type="OMA" id="YSNQRRW"/>
<dbReference type="Pfam" id="PF13181">
    <property type="entry name" value="TPR_8"/>
    <property type="match status" value="1"/>
</dbReference>
<dbReference type="SUPFAM" id="SSF56112">
    <property type="entry name" value="Protein kinase-like (PK-like)"/>
    <property type="match status" value="1"/>
</dbReference>
<evidence type="ECO:0000313" key="10">
    <source>
        <dbReference type="Proteomes" id="UP000198287"/>
    </source>
</evidence>
<evidence type="ECO:0000313" key="9">
    <source>
        <dbReference type="EMBL" id="OXA48183.1"/>
    </source>
</evidence>
<dbReference type="PROSITE" id="PS50011">
    <property type="entry name" value="PROTEIN_KINASE_DOM"/>
    <property type="match status" value="1"/>
</dbReference>
<dbReference type="InterPro" id="IPR027417">
    <property type="entry name" value="P-loop_NTPase"/>
</dbReference>
<dbReference type="AlphaFoldDB" id="A0A226DSI5"/>